<dbReference type="InterPro" id="IPR054710">
    <property type="entry name" value="Tri101-like_N"/>
</dbReference>
<protein>
    <submittedName>
        <fullName evidence="4">Trichothecene 3-o-acetyltransferase</fullName>
    </submittedName>
</protein>
<dbReference type="HOGENOM" id="CLU_026450_2_1_1"/>
<dbReference type="OrthoDB" id="671439at2759"/>
<keyword evidence="1 4" id="KW-0808">Transferase</keyword>
<feature type="region of interest" description="Disordered" evidence="2">
    <location>
        <begin position="273"/>
        <end position="293"/>
    </location>
</feature>
<dbReference type="Pfam" id="PF22664">
    <property type="entry name" value="TRI-like_N"/>
    <property type="match status" value="1"/>
</dbReference>
<feature type="domain" description="Trichothecene 3-O-acetyltransferase-like N-terminal" evidence="3">
    <location>
        <begin position="38"/>
        <end position="185"/>
    </location>
</feature>
<dbReference type="GO" id="GO:0016740">
    <property type="term" value="F:transferase activity"/>
    <property type="evidence" value="ECO:0007669"/>
    <property type="project" value="UniProtKB-KW"/>
</dbReference>
<dbReference type="AlphaFoldDB" id="F0XA11"/>
<dbReference type="PANTHER" id="PTHR31896:SF64">
    <property type="entry name" value="TRICHOTHECENE 3-O-ACETYLTRANSFERASE"/>
    <property type="match status" value="1"/>
</dbReference>
<dbReference type="InterPro" id="IPR051283">
    <property type="entry name" value="Sec_Metabolite_Acyltrans"/>
</dbReference>
<evidence type="ECO:0000256" key="2">
    <source>
        <dbReference type="SAM" id="MobiDB-lite"/>
    </source>
</evidence>
<dbReference type="RefSeq" id="XP_014174978.1">
    <property type="nucleotide sequence ID" value="XM_014319503.1"/>
</dbReference>
<evidence type="ECO:0000256" key="1">
    <source>
        <dbReference type="ARBA" id="ARBA00022679"/>
    </source>
</evidence>
<evidence type="ECO:0000313" key="5">
    <source>
        <dbReference type="Proteomes" id="UP000007796"/>
    </source>
</evidence>
<dbReference type="eggNOG" id="ENOG502RS4F">
    <property type="taxonomic scope" value="Eukaryota"/>
</dbReference>
<dbReference type="Gene3D" id="3.30.559.10">
    <property type="entry name" value="Chloramphenicol acetyltransferase-like domain"/>
    <property type="match status" value="2"/>
</dbReference>
<evidence type="ECO:0000313" key="4">
    <source>
        <dbReference type="EMBL" id="EFX05496.1"/>
    </source>
</evidence>
<keyword evidence="5" id="KW-1185">Reference proteome</keyword>
<evidence type="ECO:0000259" key="3">
    <source>
        <dbReference type="Pfam" id="PF22664"/>
    </source>
</evidence>
<feature type="compositionally biased region" description="Polar residues" evidence="2">
    <location>
        <begin position="277"/>
        <end position="293"/>
    </location>
</feature>
<proteinExistence type="predicted"/>
<sequence>MTTTNTYSETKVRPTGWESAPDSERFSLSHMGHIMPKIYVLIAEVFSLPEQADKDAIIKSLVAGLEFALSQFPLLVGALEMDEASGRMWVSKKKTSTLSLHVKHMLSTDDFPSYDELARKGFPANLIAGHQLLPESVTAKQLHSPLGDNSQEGLAVATFQINFIGGGLILGAAVHHCVSDGPGCDGFLTTWAQNSAAAAEGKSFVPITPFRISGTPLDVADPSPDRIADLVAAYPVVKDAGGPMAPPPAGFQMPVFSQQMWHFPRSKLEQLKKAASPKQTSTESTHVDNNSSSSWVSTYDAIVALLWSGITRARIDLFHPDPETTALMVNALDTRRIWKPPLPGRFLGVGAAPARSEPIAIRDIVQLPDNLPCLAAAVRSSIRAMTPQYVTGLLEWVAGHPDRRWLEIDIRSFLGMDLAASSWQGMSAYSQHDFGFGLPSALRWPSPAMDGFVFLYPSRAATPGADPDEGVELCVCLETSCQQRLLKDEQVLQFAHPRG</sequence>
<dbReference type="STRING" id="655863.F0XA11"/>
<organism evidence="5">
    <name type="scientific">Grosmannia clavigera (strain kw1407 / UAMH 11150)</name>
    <name type="common">Blue stain fungus</name>
    <name type="synonym">Graphiocladiella clavigera</name>
    <dbReference type="NCBI Taxonomy" id="655863"/>
    <lineage>
        <taxon>Eukaryota</taxon>
        <taxon>Fungi</taxon>
        <taxon>Dikarya</taxon>
        <taxon>Ascomycota</taxon>
        <taxon>Pezizomycotina</taxon>
        <taxon>Sordariomycetes</taxon>
        <taxon>Sordariomycetidae</taxon>
        <taxon>Ophiostomatales</taxon>
        <taxon>Ophiostomataceae</taxon>
        <taxon>Leptographium</taxon>
    </lineage>
</organism>
<name>F0XA11_GROCL</name>
<accession>F0XA11</accession>
<gene>
    <name evidence="4" type="ORF">CMQ_3565</name>
</gene>
<dbReference type="Proteomes" id="UP000007796">
    <property type="component" value="Unassembled WGS sequence"/>
</dbReference>
<dbReference type="InterPro" id="IPR023213">
    <property type="entry name" value="CAT-like_dom_sf"/>
</dbReference>
<reference evidence="4 5" key="1">
    <citation type="journal article" date="2011" name="Proc. Natl. Acad. Sci. U.S.A.">
        <title>Genome and transcriptome analyses of the mountain pine beetle-fungal symbiont Grosmannia clavigera, a lodgepole pine pathogen.</title>
        <authorList>
            <person name="DiGuistini S."/>
            <person name="Wang Y."/>
            <person name="Liao N.Y."/>
            <person name="Taylor G."/>
            <person name="Tanguay P."/>
            <person name="Feau N."/>
            <person name="Henrissat B."/>
            <person name="Chan S.K."/>
            <person name="Hesse-Orce U."/>
            <person name="Alamouti S.M."/>
            <person name="Tsui C.K.M."/>
            <person name="Docking R.T."/>
            <person name="Levasseur A."/>
            <person name="Haridas S."/>
            <person name="Robertson G."/>
            <person name="Birol I."/>
            <person name="Holt R.A."/>
            <person name="Marra M.A."/>
            <person name="Hamelin R.C."/>
            <person name="Hirst M."/>
            <person name="Jones S.J.M."/>
            <person name="Bohlmann J."/>
            <person name="Breuil C."/>
        </authorList>
    </citation>
    <scope>NUCLEOTIDE SEQUENCE [LARGE SCALE GENOMIC DNA]</scope>
    <source>
        <strain evidence="5">kw1407 / UAMH 11150</strain>
    </source>
</reference>
<dbReference type="GeneID" id="25976679"/>
<feature type="region of interest" description="Disordered" evidence="2">
    <location>
        <begin position="1"/>
        <end position="22"/>
    </location>
</feature>
<dbReference type="EMBL" id="GL629735">
    <property type="protein sequence ID" value="EFX05496.1"/>
    <property type="molecule type" value="Genomic_DNA"/>
</dbReference>
<dbReference type="PANTHER" id="PTHR31896">
    <property type="entry name" value="FAMILY REGULATORY PROTEIN, PUTATIVE (AFU_ORTHOLOGUE AFUA_3G14730)-RELATED"/>
    <property type="match status" value="1"/>
</dbReference>
<dbReference type="InParanoid" id="F0XA11"/>